<name>U1N2I5_9EURY</name>
<feature type="transmembrane region" description="Helical" evidence="2">
    <location>
        <begin position="67"/>
        <end position="90"/>
    </location>
</feature>
<organism evidence="3 4">
    <name type="scientific">Haloquadratum walsbyi J07HQW1</name>
    <dbReference type="NCBI Taxonomy" id="1238424"/>
    <lineage>
        <taxon>Archaea</taxon>
        <taxon>Methanobacteriati</taxon>
        <taxon>Methanobacteriota</taxon>
        <taxon>Stenosarchaea group</taxon>
        <taxon>Halobacteria</taxon>
        <taxon>Halobacteriales</taxon>
        <taxon>Haloferacaceae</taxon>
        <taxon>Haloquadratum</taxon>
    </lineage>
</organism>
<keyword evidence="2" id="KW-0472">Membrane</keyword>
<keyword evidence="2" id="KW-0812">Transmembrane</keyword>
<dbReference type="HOGENOM" id="CLU_433887_0_0_2"/>
<feature type="region of interest" description="Disordered" evidence="1">
    <location>
        <begin position="508"/>
        <end position="551"/>
    </location>
</feature>
<dbReference type="AlphaFoldDB" id="U1N2I5"/>
<gene>
    <name evidence="3" type="ORF">J07HQW1_00742</name>
</gene>
<feature type="transmembrane region" description="Helical" evidence="2">
    <location>
        <begin position="37"/>
        <end position="55"/>
    </location>
</feature>
<protein>
    <submittedName>
        <fullName evidence="3">Putative membrane protein</fullName>
    </submittedName>
</protein>
<sequence length="642" mass="69604">MLQNRRRVAAGCWAVAGLPILASFVQATVALFETTATTIPLIGSLTQFLWSVSVFRTAGNIFRSSSTIVFILFVLIALAWIAQGIGLFALQHRVMTLGATGFVTLFLVLFELVYLPIASAGIPAVQTAGFLFVPIGTAAMSWAASLVFDWNVTLDSEAAEALSTARESTQQALTTFDDQVERVVDEQVRSSLRAVAPEAVAAFESECSEFRERCQTVQDKADAVVDGSISSRERHDTAAQLQADAAKLNEVAEETAVRLISTLKRRLRDEIKEQYSDVHYVSRFNREYKIRNLRTHNSVSPPTIDGPAIQIGGAQHEIATRLIETIETNPDGLAAVAGAVDAIDTHLEAVEETLQTHEEPIAESLDTAENAIETTATNLNKLEGPAQERLEAYLLEGRTPELSANESLPTKPIVDDHRKEALEALHECRFDAATQSADTAETEAKEIVQIAEFFGQSVTATIEYGSGSIPVPSSIDTDLIEKLRVPFERSYQIEYQVVDDVLNLTERSDSEMESGAGNATSGVTGAERSRTADGTGEHAALTGGTPRDTEVPQDDVLYVLGELQASAASQRGKNTVELQTERLPAKFIKPAVLTEIKSFAERQGDVVQVTIPSNPPPGFLSIEVADGVSPRRVMKQLQSAYA</sequence>
<evidence type="ECO:0000313" key="3">
    <source>
        <dbReference type="EMBL" id="ERG90715.1"/>
    </source>
</evidence>
<evidence type="ECO:0000256" key="2">
    <source>
        <dbReference type="SAM" id="Phobius"/>
    </source>
</evidence>
<accession>U1N2I5</accession>
<proteinExistence type="predicted"/>
<evidence type="ECO:0000313" key="4">
    <source>
        <dbReference type="Proteomes" id="UP000030649"/>
    </source>
</evidence>
<feature type="transmembrane region" description="Helical" evidence="2">
    <location>
        <begin position="129"/>
        <end position="148"/>
    </location>
</feature>
<dbReference type="STRING" id="1238424.J07HQW1_00742"/>
<evidence type="ECO:0000256" key="1">
    <source>
        <dbReference type="SAM" id="MobiDB-lite"/>
    </source>
</evidence>
<dbReference type="EMBL" id="KE356560">
    <property type="protein sequence ID" value="ERG90715.1"/>
    <property type="molecule type" value="Genomic_DNA"/>
</dbReference>
<feature type="transmembrane region" description="Helical" evidence="2">
    <location>
        <begin position="96"/>
        <end position="117"/>
    </location>
</feature>
<keyword evidence="2" id="KW-1133">Transmembrane helix</keyword>
<reference evidence="3 4" key="1">
    <citation type="journal article" date="2013" name="PLoS ONE">
        <title>Assembly-driven community genomics of a hypersaline microbial ecosystem.</title>
        <authorList>
            <person name="Podell S."/>
            <person name="Ugalde J.A."/>
            <person name="Narasingarao P."/>
            <person name="Banfield J.F."/>
            <person name="Heidelberg K.B."/>
            <person name="Allen E.E."/>
        </authorList>
    </citation>
    <scope>NUCLEOTIDE SEQUENCE [LARGE SCALE GENOMIC DNA]</scope>
    <source>
        <strain evidence="4">J07HQW1</strain>
    </source>
</reference>
<dbReference type="Proteomes" id="UP000030649">
    <property type="component" value="Unassembled WGS sequence"/>
</dbReference>